<reference evidence="2 3" key="1">
    <citation type="journal article" date="2018" name="FEMS Microbiol. Ecol.">
        <title>Co-invading symbiotic mutualists of Medicago polymorpha retain high ancestral diversity and contain diverse accessory genomes.</title>
        <authorList>
            <person name="Porter S.S."/>
            <person name="Faber-Hammond J.J."/>
            <person name="Friesen M.L."/>
        </authorList>
    </citation>
    <scope>NUCLEOTIDE SEQUENCE [LARGE SCALE GENOMIC DNA]</scope>
    <source>
        <strain evidence="2 3">Str16</strain>
    </source>
</reference>
<dbReference type="Proteomes" id="UP001190825">
    <property type="component" value="Unassembled WGS sequence"/>
</dbReference>
<feature type="compositionally biased region" description="Polar residues" evidence="1">
    <location>
        <begin position="52"/>
        <end position="62"/>
    </location>
</feature>
<evidence type="ECO:0000256" key="1">
    <source>
        <dbReference type="SAM" id="MobiDB-lite"/>
    </source>
</evidence>
<gene>
    <name evidence="2" type="ORF">BMJ33_29560</name>
</gene>
<evidence type="ECO:0000313" key="3">
    <source>
        <dbReference type="Proteomes" id="UP001190825"/>
    </source>
</evidence>
<dbReference type="EMBL" id="NBUC01000154">
    <property type="protein sequence ID" value="PLT95065.1"/>
    <property type="molecule type" value="Genomic_DNA"/>
</dbReference>
<proteinExistence type="predicted"/>
<organism evidence="2 3">
    <name type="scientific">Sinorhizobium medicae</name>
    <dbReference type="NCBI Taxonomy" id="110321"/>
    <lineage>
        <taxon>Bacteria</taxon>
        <taxon>Pseudomonadati</taxon>
        <taxon>Pseudomonadota</taxon>
        <taxon>Alphaproteobacteria</taxon>
        <taxon>Hyphomicrobiales</taxon>
        <taxon>Rhizobiaceae</taxon>
        <taxon>Sinorhizobium/Ensifer group</taxon>
        <taxon>Sinorhizobium</taxon>
    </lineage>
</organism>
<feature type="region of interest" description="Disordered" evidence="1">
    <location>
        <begin position="38"/>
        <end position="62"/>
    </location>
</feature>
<evidence type="ECO:0000313" key="2">
    <source>
        <dbReference type="EMBL" id="PLT95065.1"/>
    </source>
</evidence>
<accession>A0ABX4TD52</accession>
<protein>
    <submittedName>
        <fullName evidence="2">Uncharacterized protein</fullName>
    </submittedName>
</protein>
<keyword evidence="3" id="KW-1185">Reference proteome</keyword>
<comment type="caution">
    <text evidence="2">The sequence shown here is derived from an EMBL/GenBank/DDBJ whole genome shotgun (WGS) entry which is preliminary data.</text>
</comment>
<name>A0ABX4TD52_9HYPH</name>
<sequence>MNDAFSKAFYHRLRMTSLQQELRRLTDLHLVSRRVRNRTHGRRDAARLPSCPMQTSDGITLP</sequence>